<dbReference type="RefSeq" id="WP_060594991.1">
    <property type="nucleotide sequence ID" value="NZ_CP031418.1"/>
</dbReference>
<reference evidence="3" key="1">
    <citation type="submission" date="2015-03" db="EMBL/GenBank/DDBJ databases">
        <authorList>
            <consortium name="Pathogen Informatics"/>
        </authorList>
    </citation>
    <scope>NUCLEOTIDE SEQUENCE [LARGE SCALE GENOMIC DNA]</scope>
    <source>
        <strain evidence="3">NCTC11134</strain>
        <plasmid evidence="3">2</plasmid>
    </source>
</reference>
<dbReference type="SUPFAM" id="SSF81296">
    <property type="entry name" value="E set domains"/>
    <property type="match status" value="1"/>
</dbReference>
<keyword evidence="2" id="KW-0614">Plasmid</keyword>
<dbReference type="InterPro" id="IPR013783">
    <property type="entry name" value="Ig-like_fold"/>
</dbReference>
<gene>
    <name evidence="2" type="ORF">ERS450000_06004</name>
</gene>
<dbReference type="Proteomes" id="UP000057820">
    <property type="component" value="Plasmid 2"/>
</dbReference>
<dbReference type="InterPro" id="IPR058154">
    <property type="entry name" value="Bxb1_TTP-like"/>
</dbReference>
<name>A0A0H5P9H9_NOCFR</name>
<dbReference type="InterPro" id="IPR014756">
    <property type="entry name" value="Ig_E-set"/>
</dbReference>
<dbReference type="Pfam" id="PF01833">
    <property type="entry name" value="TIG"/>
    <property type="match status" value="1"/>
</dbReference>
<dbReference type="GO" id="GO:0005975">
    <property type="term" value="P:carbohydrate metabolic process"/>
    <property type="evidence" value="ECO:0007669"/>
    <property type="project" value="UniProtKB-ARBA"/>
</dbReference>
<dbReference type="InterPro" id="IPR002909">
    <property type="entry name" value="IPT_dom"/>
</dbReference>
<sequence length="306" mass="32180">MPAATFEQVADWKPSLIRRPNKGFVLIGDMSATIPAAFTSGVSAEFQDLGSAGFESLGLTAKDAPPTFRPEVESSDVEAWGALEPPRTDIISRKMSVSTTLLQTQRRSLELYSGLDLSTVTADATTKEIQWNDPTAPETRYHRLIFGMVDGSGADQIWILRILPRATVTEIGEQSWSQDGSLSYNVTWSAKIDETLGYSLKNVLCGPGVGPLLDEMGFEAVAAVPTISSHLPAGTLAAAGGESVALLGQHFTGTSAVTVGGTAATDYTVVDDGTLAITTPAKTAGSHNIVVTNATGPSTPYPVTYA</sequence>
<protein>
    <submittedName>
        <fullName evidence="2">IPT/TIG domain</fullName>
    </submittedName>
</protein>
<organism evidence="2 3">
    <name type="scientific">Nocardia farcinica</name>
    <dbReference type="NCBI Taxonomy" id="37329"/>
    <lineage>
        <taxon>Bacteria</taxon>
        <taxon>Bacillati</taxon>
        <taxon>Actinomycetota</taxon>
        <taxon>Actinomycetes</taxon>
        <taxon>Mycobacteriales</taxon>
        <taxon>Nocardiaceae</taxon>
        <taxon>Nocardia</taxon>
    </lineage>
</organism>
<feature type="domain" description="IPT/TIG" evidence="1">
    <location>
        <begin position="225"/>
        <end position="305"/>
    </location>
</feature>
<dbReference type="Pfam" id="PF25681">
    <property type="entry name" value="Phage_TTP_17"/>
    <property type="match status" value="1"/>
</dbReference>
<evidence type="ECO:0000313" key="2">
    <source>
        <dbReference type="EMBL" id="CRY84372.1"/>
    </source>
</evidence>
<dbReference type="AlphaFoldDB" id="A0A0H5P9H9"/>
<evidence type="ECO:0000313" key="3">
    <source>
        <dbReference type="Proteomes" id="UP000057820"/>
    </source>
</evidence>
<accession>A0A0H5P9H9</accession>
<proteinExistence type="predicted"/>
<dbReference type="Gene3D" id="2.60.40.10">
    <property type="entry name" value="Immunoglobulins"/>
    <property type="match status" value="1"/>
</dbReference>
<evidence type="ECO:0000259" key="1">
    <source>
        <dbReference type="Pfam" id="PF01833"/>
    </source>
</evidence>
<geneLocation type="plasmid" evidence="2">
    <name>2</name>
</geneLocation>
<dbReference type="KEGG" id="nfr:ERS450000_06004"/>
<dbReference type="EMBL" id="LN868939">
    <property type="protein sequence ID" value="CRY84372.1"/>
    <property type="molecule type" value="Genomic_DNA"/>
</dbReference>